<evidence type="ECO:0000256" key="1">
    <source>
        <dbReference type="SAM" id="MobiDB-lite"/>
    </source>
</evidence>
<keyword evidence="3" id="KW-1185">Reference proteome</keyword>
<comment type="caution">
    <text evidence="2">The sequence shown here is derived from an EMBL/GenBank/DDBJ whole genome shotgun (WGS) entry which is preliminary data.</text>
</comment>
<organism evidence="2 3">
    <name type="scientific">Solanum bulbocastanum</name>
    <name type="common">Wild potato</name>
    <dbReference type="NCBI Taxonomy" id="147425"/>
    <lineage>
        <taxon>Eukaryota</taxon>
        <taxon>Viridiplantae</taxon>
        <taxon>Streptophyta</taxon>
        <taxon>Embryophyta</taxon>
        <taxon>Tracheophyta</taxon>
        <taxon>Spermatophyta</taxon>
        <taxon>Magnoliopsida</taxon>
        <taxon>eudicotyledons</taxon>
        <taxon>Gunneridae</taxon>
        <taxon>Pentapetalae</taxon>
        <taxon>asterids</taxon>
        <taxon>lamiids</taxon>
        <taxon>Solanales</taxon>
        <taxon>Solanaceae</taxon>
        <taxon>Solanoideae</taxon>
        <taxon>Solaneae</taxon>
        <taxon>Solanum</taxon>
    </lineage>
</organism>
<name>A0AAN8T426_SOLBU</name>
<proteinExistence type="predicted"/>
<sequence length="132" mass="15244">MSLPPPPFLHPARSVRRKEDERGENTNQQLLAPSPPSYHANSVKGINDGRGVHTTIRYHHHKHIVLPYLEKMLMAEVYKQTSTYYHHHHPHIVPTQLEVTTMAESHDPFELKFEPQLVCDNETSVLDLTLKL</sequence>
<evidence type="ECO:0000313" key="2">
    <source>
        <dbReference type="EMBL" id="KAK6780255.1"/>
    </source>
</evidence>
<dbReference type="Proteomes" id="UP001371456">
    <property type="component" value="Unassembled WGS sequence"/>
</dbReference>
<accession>A0AAN8T426</accession>
<feature type="region of interest" description="Disordered" evidence="1">
    <location>
        <begin position="1"/>
        <end position="42"/>
    </location>
</feature>
<reference evidence="2 3" key="1">
    <citation type="submission" date="2024-02" db="EMBL/GenBank/DDBJ databases">
        <title>de novo genome assembly of Solanum bulbocastanum strain 11H21.</title>
        <authorList>
            <person name="Hosaka A.J."/>
        </authorList>
    </citation>
    <scope>NUCLEOTIDE SEQUENCE [LARGE SCALE GENOMIC DNA]</scope>
    <source>
        <tissue evidence="2">Young leaves</tissue>
    </source>
</reference>
<dbReference type="EMBL" id="JBANQN010000009">
    <property type="protein sequence ID" value="KAK6780255.1"/>
    <property type="molecule type" value="Genomic_DNA"/>
</dbReference>
<protein>
    <submittedName>
        <fullName evidence="2">Uncharacterized protein</fullName>
    </submittedName>
</protein>
<gene>
    <name evidence="2" type="ORF">RDI58_022439</name>
</gene>
<dbReference type="AlphaFoldDB" id="A0AAN8T426"/>
<evidence type="ECO:0000313" key="3">
    <source>
        <dbReference type="Proteomes" id="UP001371456"/>
    </source>
</evidence>